<accession>A0A5E4PVK7</accession>
<dbReference type="NCBIfam" id="TIGR00006">
    <property type="entry name" value="16S rRNA (cytosine(1402)-N(4))-methyltransferase RsmH"/>
    <property type="match status" value="1"/>
</dbReference>
<keyword evidence="2" id="KW-0489">Methyltransferase</keyword>
<dbReference type="PANTHER" id="PTHR11265">
    <property type="entry name" value="S-ADENOSYL-METHYLTRANSFERASE MRAW"/>
    <property type="match status" value="1"/>
</dbReference>
<evidence type="ECO:0000256" key="3">
    <source>
        <dbReference type="ARBA" id="ARBA00022679"/>
    </source>
</evidence>
<evidence type="ECO:0000256" key="2">
    <source>
        <dbReference type="ARBA" id="ARBA00022603"/>
    </source>
</evidence>
<keyword evidence="4" id="KW-0949">S-adenosyl-L-methionine</keyword>
<comment type="similarity">
    <text evidence="1">Belongs to the methyltransferase superfamily. RsmH family.</text>
</comment>
<dbReference type="EMBL" id="FZQP02000471">
    <property type="protein sequence ID" value="VVC89177.1"/>
    <property type="molecule type" value="Genomic_DNA"/>
</dbReference>
<evidence type="ECO:0000256" key="1">
    <source>
        <dbReference type="ARBA" id="ARBA00010396"/>
    </source>
</evidence>
<dbReference type="InterPro" id="IPR029063">
    <property type="entry name" value="SAM-dependent_MTases_sf"/>
</dbReference>
<dbReference type="SUPFAM" id="SSF81799">
    <property type="entry name" value="Putative methyltransferase TM0872, insert domain"/>
    <property type="match status" value="1"/>
</dbReference>
<dbReference type="PANTHER" id="PTHR11265:SF0">
    <property type="entry name" value="12S RRNA N4-METHYLCYTIDINE METHYLTRANSFERASE"/>
    <property type="match status" value="1"/>
</dbReference>
<sequence>MTSQYKKFTRLIAKWPLDPTKGERDLGLLIRNKVKLAFDSQNTQTLNTETCTKHYNSLNKLADNFYRNKYKRTKHSTGTGLSTEECKILLSNEALEFFKEDNKKKGYTMIYRLLRLFNHKIYRCRLSTECIQNRNHTPLMVNEVIKYLRPIDNELYIDMTFGAGGHSRKILESVNCNLITVDRDPFAYEESKKLAADYPNRVTPLLGKFSDLPMLLKEYGIRQASVDGILFDLGCSSLQLDNSERGFSISKNGILDMRMDAGHDPNQITAREVLATANESELYKIFKIYGEEKKSAKIAQAIIQARFMIKNIATTHELADIVDSCCPNEFRLDKLQRSQSNAAKVFQALRIFVNNELNELNYGMLLAKYYLKLNGRLITICSHSLEDTIVKRHIAGNIVNETANPVPLRYLSPMLVQDQDTIDQFLDTPWKCINKHVEVPTDEELESNPRSKNARLRAALKVK</sequence>
<dbReference type="SUPFAM" id="SSF53335">
    <property type="entry name" value="S-adenosyl-L-methionine-dependent methyltransferases"/>
    <property type="match status" value="1"/>
</dbReference>
<evidence type="ECO:0008006" key="7">
    <source>
        <dbReference type="Google" id="ProtNLM"/>
    </source>
</evidence>
<dbReference type="GO" id="GO:0071424">
    <property type="term" value="F:rRNA (cytosine-N4-)-methyltransferase activity"/>
    <property type="evidence" value="ECO:0007669"/>
    <property type="project" value="TreeGrafter"/>
</dbReference>
<evidence type="ECO:0000313" key="5">
    <source>
        <dbReference type="EMBL" id="VVC89177.1"/>
    </source>
</evidence>
<dbReference type="HAMAP" id="MF_01007">
    <property type="entry name" value="16SrRNA_methyltr_H"/>
    <property type="match status" value="1"/>
</dbReference>
<dbReference type="Pfam" id="PF20180">
    <property type="entry name" value="UQCC2_CBP6"/>
    <property type="match status" value="1"/>
</dbReference>
<dbReference type="Gene3D" id="1.10.150.170">
    <property type="entry name" value="Putative methyltransferase TM0872, insert domain"/>
    <property type="match status" value="1"/>
</dbReference>
<reference evidence="5 6" key="1">
    <citation type="submission" date="2017-07" db="EMBL/GenBank/DDBJ databases">
        <authorList>
            <person name="Talla V."/>
            <person name="Backstrom N."/>
        </authorList>
    </citation>
    <scope>NUCLEOTIDE SEQUENCE [LARGE SCALE GENOMIC DNA]</scope>
</reference>
<evidence type="ECO:0000313" key="6">
    <source>
        <dbReference type="Proteomes" id="UP000324832"/>
    </source>
</evidence>
<dbReference type="AlphaFoldDB" id="A0A5E4PVK7"/>
<protein>
    <recommendedName>
        <fullName evidence="7">Methyltransferase-like protein 15 homolog</fullName>
    </recommendedName>
</protein>
<dbReference type="GO" id="GO:0070475">
    <property type="term" value="P:rRNA base methylation"/>
    <property type="evidence" value="ECO:0007669"/>
    <property type="project" value="TreeGrafter"/>
</dbReference>
<dbReference type="InterPro" id="IPR023397">
    <property type="entry name" value="SAM-dep_MeTrfase_MraW_recog"/>
</dbReference>
<evidence type="ECO:0000256" key="4">
    <source>
        <dbReference type="ARBA" id="ARBA00022691"/>
    </source>
</evidence>
<organism evidence="5 6">
    <name type="scientific">Leptidea sinapis</name>
    <dbReference type="NCBI Taxonomy" id="189913"/>
    <lineage>
        <taxon>Eukaryota</taxon>
        <taxon>Metazoa</taxon>
        <taxon>Ecdysozoa</taxon>
        <taxon>Arthropoda</taxon>
        <taxon>Hexapoda</taxon>
        <taxon>Insecta</taxon>
        <taxon>Pterygota</taxon>
        <taxon>Neoptera</taxon>
        <taxon>Endopterygota</taxon>
        <taxon>Lepidoptera</taxon>
        <taxon>Glossata</taxon>
        <taxon>Ditrysia</taxon>
        <taxon>Papilionoidea</taxon>
        <taxon>Pieridae</taxon>
        <taxon>Dismorphiinae</taxon>
        <taxon>Leptidea</taxon>
    </lineage>
</organism>
<dbReference type="InterPro" id="IPR002903">
    <property type="entry name" value="RsmH"/>
</dbReference>
<proteinExistence type="inferred from homology"/>
<keyword evidence="3" id="KW-0808">Transferase</keyword>
<dbReference type="CDD" id="cd02440">
    <property type="entry name" value="AdoMet_MTases"/>
    <property type="match status" value="1"/>
</dbReference>
<dbReference type="Pfam" id="PF01795">
    <property type="entry name" value="Methyltransf_5"/>
    <property type="match status" value="1"/>
</dbReference>
<keyword evidence="6" id="KW-1185">Reference proteome</keyword>
<gene>
    <name evidence="5" type="ORF">LSINAPIS_LOCUS2366</name>
</gene>
<dbReference type="Proteomes" id="UP000324832">
    <property type="component" value="Unassembled WGS sequence"/>
</dbReference>
<name>A0A5E4PVK7_9NEOP</name>
<dbReference type="Gene3D" id="3.40.50.150">
    <property type="entry name" value="Vaccinia Virus protein VP39"/>
    <property type="match status" value="1"/>
</dbReference>